<organism evidence="3 4">
    <name type="scientific">Paracoccus aestuarii</name>
    <dbReference type="NCBI Taxonomy" id="453842"/>
    <lineage>
        <taxon>Bacteria</taxon>
        <taxon>Pseudomonadati</taxon>
        <taxon>Pseudomonadota</taxon>
        <taxon>Alphaproteobacteria</taxon>
        <taxon>Rhodobacterales</taxon>
        <taxon>Paracoccaceae</taxon>
        <taxon>Paracoccus</taxon>
    </lineage>
</organism>
<dbReference type="PANTHER" id="PTHR34136:SF1">
    <property type="entry name" value="UDP-N-ACETYL-D-MANNOSAMINURONIC ACID TRANSFERASE"/>
    <property type="match status" value="1"/>
</dbReference>
<dbReference type="EMBL" id="QZEV01000124">
    <property type="protein sequence ID" value="RJK98488.1"/>
    <property type="molecule type" value="Genomic_DNA"/>
</dbReference>
<keyword evidence="2 3" id="KW-0808">Transferase</keyword>
<sequence length="254" mass="26569">MIDWSARQAPGSMLQVTAPDLPTLLTDLEAHFQGRRGFALATLNLDHLVKLRSDLAFARAYRAHSHVTADGNPVVWLSRLAGRPVTLIPGSDLIGPVTRLAARTGTTVALFGATEAALAAAGDALVQATPGLRIVARIAPPMGFDPTGPAADAAVAQIGASGAGLCLLALGAPKQEIFAAHAAARLPQTGFMSIGAGLDFLAGTQTRAPAWMRRLAAEWLWRLAGSPQRMAGRYARCFAILPGEAARALRSRRG</sequence>
<name>A0A418ZQF0_9RHOB</name>
<comment type="caution">
    <text evidence="3">The sequence shown here is derived from an EMBL/GenBank/DDBJ whole genome shotgun (WGS) entry which is preliminary data.</text>
</comment>
<reference evidence="3 4" key="1">
    <citation type="submission" date="2018-09" db="EMBL/GenBank/DDBJ databases">
        <title>Paracoccus onubensis nov. sp. a moderate halophilic bacterium isolated from Gruta de las Maravillas (Aracena, Spain).</title>
        <authorList>
            <person name="Jurado V."/>
            <person name="Gutierrez-Patricio S."/>
            <person name="Gonzalez-Pimentel J.L."/>
            <person name="Laiz L."/>
            <person name="Saiz-Jimenez C."/>
        </authorList>
    </citation>
    <scope>NUCLEOTIDE SEQUENCE [LARGE SCALE GENOMIC DNA]</scope>
    <source>
        <strain evidence="3 4">DSM 19484</strain>
    </source>
</reference>
<proteinExistence type="predicted"/>
<dbReference type="OrthoDB" id="9771846at2"/>
<dbReference type="Pfam" id="PF03808">
    <property type="entry name" value="Glyco_tran_WecG"/>
    <property type="match status" value="1"/>
</dbReference>
<accession>A0A418ZQF0</accession>
<dbReference type="AlphaFoldDB" id="A0A418ZQF0"/>
<dbReference type="NCBIfam" id="TIGR00696">
    <property type="entry name" value="wecG_tagA_cpsF"/>
    <property type="match status" value="1"/>
</dbReference>
<dbReference type="PANTHER" id="PTHR34136">
    <property type="match status" value="1"/>
</dbReference>
<dbReference type="RefSeq" id="WP_119887550.1">
    <property type="nucleotide sequence ID" value="NZ_QZEV01000124.1"/>
</dbReference>
<dbReference type="CDD" id="cd06533">
    <property type="entry name" value="Glyco_transf_WecG_TagA"/>
    <property type="match status" value="1"/>
</dbReference>
<protein>
    <submittedName>
        <fullName evidence="3">Glycosyltransferase</fullName>
    </submittedName>
</protein>
<gene>
    <name evidence="3" type="ORF">D3P06_16275</name>
</gene>
<evidence type="ECO:0000313" key="3">
    <source>
        <dbReference type="EMBL" id="RJK98488.1"/>
    </source>
</evidence>
<dbReference type="GO" id="GO:0016758">
    <property type="term" value="F:hexosyltransferase activity"/>
    <property type="evidence" value="ECO:0007669"/>
    <property type="project" value="TreeGrafter"/>
</dbReference>
<keyword evidence="4" id="KW-1185">Reference proteome</keyword>
<evidence type="ECO:0000256" key="2">
    <source>
        <dbReference type="ARBA" id="ARBA00022679"/>
    </source>
</evidence>
<keyword evidence="1" id="KW-0328">Glycosyltransferase</keyword>
<dbReference type="InterPro" id="IPR004629">
    <property type="entry name" value="WecG_TagA_CpsF"/>
</dbReference>
<evidence type="ECO:0000313" key="4">
    <source>
        <dbReference type="Proteomes" id="UP000285530"/>
    </source>
</evidence>
<dbReference type="Proteomes" id="UP000285530">
    <property type="component" value="Unassembled WGS sequence"/>
</dbReference>
<evidence type="ECO:0000256" key="1">
    <source>
        <dbReference type="ARBA" id="ARBA00022676"/>
    </source>
</evidence>